<dbReference type="SMART" id="SM00554">
    <property type="entry name" value="FAS1"/>
    <property type="match status" value="1"/>
</dbReference>
<gene>
    <name evidence="11" type="ORF">GH714_020771</name>
</gene>
<evidence type="ECO:0000256" key="2">
    <source>
        <dbReference type="ARBA" id="ARBA00007843"/>
    </source>
</evidence>
<dbReference type="EMBL" id="JAAGAX010000008">
    <property type="protein sequence ID" value="KAF2306714.1"/>
    <property type="molecule type" value="Genomic_DNA"/>
</dbReference>
<keyword evidence="12" id="KW-1185">Reference proteome</keyword>
<dbReference type="Pfam" id="PF02469">
    <property type="entry name" value="Fasciclin"/>
    <property type="match status" value="1"/>
</dbReference>
<proteinExistence type="inferred from homology"/>
<dbReference type="PANTHER" id="PTHR36069:SF1">
    <property type="entry name" value="EXPRESSED PROTEIN"/>
    <property type="match status" value="1"/>
</dbReference>
<evidence type="ECO:0000256" key="9">
    <source>
        <dbReference type="SAM" id="Phobius"/>
    </source>
</evidence>
<dbReference type="InterPro" id="IPR000782">
    <property type="entry name" value="FAS1_domain"/>
</dbReference>
<evidence type="ECO:0000256" key="1">
    <source>
        <dbReference type="ARBA" id="ARBA00004308"/>
    </source>
</evidence>
<evidence type="ECO:0000313" key="12">
    <source>
        <dbReference type="Proteomes" id="UP000467840"/>
    </source>
</evidence>
<dbReference type="GO" id="GO:0016760">
    <property type="term" value="F:cellulose synthase (UDP-forming) activity"/>
    <property type="evidence" value="ECO:0007669"/>
    <property type="project" value="InterPro"/>
</dbReference>
<evidence type="ECO:0000256" key="3">
    <source>
        <dbReference type="ARBA" id="ARBA00022676"/>
    </source>
</evidence>
<evidence type="ECO:0000256" key="8">
    <source>
        <dbReference type="SAM" id="MobiDB-lite"/>
    </source>
</evidence>
<evidence type="ECO:0000256" key="6">
    <source>
        <dbReference type="ARBA" id="ARBA00022989"/>
    </source>
</evidence>
<dbReference type="InterPro" id="IPR005150">
    <property type="entry name" value="Cellulose_synth"/>
</dbReference>
<feature type="transmembrane region" description="Helical" evidence="9">
    <location>
        <begin position="22"/>
        <end position="43"/>
    </location>
</feature>
<reference evidence="11 12" key="1">
    <citation type="journal article" date="2020" name="Mol. Plant">
        <title>The Chromosome-Based Rubber Tree Genome Provides New Insights into Spurge Genome Evolution and Rubber Biosynthesis.</title>
        <authorList>
            <person name="Liu J."/>
            <person name="Shi C."/>
            <person name="Shi C.C."/>
            <person name="Li W."/>
            <person name="Zhang Q.J."/>
            <person name="Zhang Y."/>
            <person name="Li K."/>
            <person name="Lu H.F."/>
            <person name="Shi C."/>
            <person name="Zhu S.T."/>
            <person name="Xiao Z.Y."/>
            <person name="Nan H."/>
            <person name="Yue Y."/>
            <person name="Zhu X.G."/>
            <person name="Wu Y."/>
            <person name="Hong X.N."/>
            <person name="Fan G.Y."/>
            <person name="Tong Y."/>
            <person name="Zhang D."/>
            <person name="Mao C.L."/>
            <person name="Liu Y.L."/>
            <person name="Hao S.J."/>
            <person name="Liu W.Q."/>
            <person name="Lv M.Q."/>
            <person name="Zhang H.B."/>
            <person name="Liu Y."/>
            <person name="Hu-Tang G.R."/>
            <person name="Wang J.P."/>
            <person name="Wang J.H."/>
            <person name="Sun Y.H."/>
            <person name="Ni S.B."/>
            <person name="Chen W.B."/>
            <person name="Zhang X.C."/>
            <person name="Jiao Y.N."/>
            <person name="Eichler E.E."/>
            <person name="Li G.H."/>
            <person name="Liu X."/>
            <person name="Gao L.Z."/>
        </authorList>
    </citation>
    <scope>NUCLEOTIDE SEQUENCE [LARGE SCALE GENOMIC DNA]</scope>
    <source>
        <strain evidence="12">cv. GT1</strain>
        <tissue evidence="11">Leaf</tissue>
    </source>
</reference>
<evidence type="ECO:0000256" key="7">
    <source>
        <dbReference type="ARBA" id="ARBA00023136"/>
    </source>
</evidence>
<dbReference type="Pfam" id="PF03552">
    <property type="entry name" value="Cellulose_synt"/>
    <property type="match status" value="1"/>
</dbReference>
<dbReference type="Proteomes" id="UP000467840">
    <property type="component" value="Chromosome 9"/>
</dbReference>
<name>A0A6A6M0A7_HEVBR</name>
<evidence type="ECO:0000313" key="11">
    <source>
        <dbReference type="EMBL" id="KAF2306714.1"/>
    </source>
</evidence>
<feature type="domain" description="FAS1" evidence="10">
    <location>
        <begin position="135"/>
        <end position="231"/>
    </location>
</feature>
<comment type="subcellular location">
    <subcellularLocation>
        <location evidence="1">Endomembrane system</location>
    </subcellularLocation>
</comment>
<dbReference type="InterPro" id="IPR053339">
    <property type="entry name" value="FAS1_domain_protein"/>
</dbReference>
<keyword evidence="6 9" id="KW-1133">Transmembrane helix</keyword>
<keyword evidence="4" id="KW-0808">Transferase</keyword>
<comment type="caution">
    <text evidence="11">The sequence shown here is derived from an EMBL/GenBank/DDBJ whole genome shotgun (WGS) entry which is preliminary data.</text>
</comment>
<dbReference type="GO" id="GO:0030244">
    <property type="term" value="P:cellulose biosynthetic process"/>
    <property type="evidence" value="ECO:0007669"/>
    <property type="project" value="InterPro"/>
</dbReference>
<dbReference type="GO" id="GO:0012505">
    <property type="term" value="C:endomembrane system"/>
    <property type="evidence" value="ECO:0007669"/>
    <property type="project" value="UniProtKB-SubCell"/>
</dbReference>
<dbReference type="InterPro" id="IPR036378">
    <property type="entry name" value="FAS1_dom_sf"/>
</dbReference>
<dbReference type="Gene3D" id="2.30.180.10">
    <property type="entry name" value="FAS1 domain"/>
    <property type="match status" value="1"/>
</dbReference>
<evidence type="ECO:0000259" key="10">
    <source>
        <dbReference type="SMART" id="SM00554"/>
    </source>
</evidence>
<organism evidence="11 12">
    <name type="scientific">Hevea brasiliensis</name>
    <name type="common">Para rubber tree</name>
    <name type="synonym">Siphonia brasiliensis</name>
    <dbReference type="NCBI Taxonomy" id="3981"/>
    <lineage>
        <taxon>Eukaryota</taxon>
        <taxon>Viridiplantae</taxon>
        <taxon>Streptophyta</taxon>
        <taxon>Embryophyta</taxon>
        <taxon>Tracheophyta</taxon>
        <taxon>Spermatophyta</taxon>
        <taxon>Magnoliopsida</taxon>
        <taxon>eudicotyledons</taxon>
        <taxon>Gunneridae</taxon>
        <taxon>Pentapetalae</taxon>
        <taxon>rosids</taxon>
        <taxon>fabids</taxon>
        <taxon>Malpighiales</taxon>
        <taxon>Euphorbiaceae</taxon>
        <taxon>Crotonoideae</taxon>
        <taxon>Micrandreae</taxon>
        <taxon>Hevea</taxon>
    </lineage>
</organism>
<dbReference type="GO" id="GO:0016020">
    <property type="term" value="C:membrane"/>
    <property type="evidence" value="ECO:0007669"/>
    <property type="project" value="InterPro"/>
</dbReference>
<keyword evidence="7 9" id="KW-0472">Membrane</keyword>
<dbReference type="PANTHER" id="PTHR36069">
    <property type="entry name" value="EXPRESSED PROTEIN-RELATED"/>
    <property type="match status" value="1"/>
</dbReference>
<feature type="region of interest" description="Disordered" evidence="8">
    <location>
        <begin position="244"/>
        <end position="271"/>
    </location>
</feature>
<dbReference type="AlphaFoldDB" id="A0A6A6M0A7"/>
<feature type="compositionally biased region" description="Pro residues" evidence="8">
    <location>
        <begin position="256"/>
        <end position="267"/>
    </location>
</feature>
<keyword evidence="5 9" id="KW-0812">Transmembrane</keyword>
<accession>A0A6A6M0A7</accession>
<sequence>MVNLIAIAVGVSRTIYSVIPQWSRLLGGVFFSFWVLAHLYPFAKGLMGRRGSTPTIVFVWLQFLSPESKPHGTLYDLVTAASLVLISAAVAATDIPSETHDLDIAIEEMATANYFTFITLINMSPLDHAILGNVTFLMPNDRILSKTSIPQDSVSDFLLRHSIPSPLLFDHLQHIPSGSTIPSSEPEYILNIDNRGRRSFFLNNVKIISPNICTAGSSIRCHGIDGVLSPITKNTVPTGCSNATRTPAVVTTPRAPSSPAPRAPPVGDPNQIPVAAPKPVGPKKSGSCMSHERSLKFIVTFVISIMAFNM</sequence>
<evidence type="ECO:0000256" key="4">
    <source>
        <dbReference type="ARBA" id="ARBA00022679"/>
    </source>
</evidence>
<protein>
    <recommendedName>
        <fullName evidence="10">FAS1 domain-containing protein</fullName>
    </recommendedName>
</protein>
<dbReference type="SUPFAM" id="SSF82153">
    <property type="entry name" value="FAS1 domain"/>
    <property type="match status" value="1"/>
</dbReference>
<comment type="similarity">
    <text evidence="2">Belongs to the fasciclin-like AGP family.</text>
</comment>
<evidence type="ECO:0000256" key="5">
    <source>
        <dbReference type="ARBA" id="ARBA00022692"/>
    </source>
</evidence>
<keyword evidence="3" id="KW-0328">Glycosyltransferase</keyword>